<sequence length="230" mass="25326">MENQKTSRELNQAMEKTIENTNKYNEIEEAISELILEEEKEFVKQLAAWNGWAQRKYNSKAGSAGMATRTGHAGFPPPPPPPPGNGNNRVIPKPPQPPSPPPPPPLSKTSANQGSPKQPPSPPPPPPPMPKASPGIPKPPRPPQKQESKVVPLPPPPPPPPTHLSPTIKKPNLYQNTPKVNETSSSKGEISKSKNTNIEETLDDRNADKKEILSRKLEKRRYFIQSDEDD</sequence>
<accession>A0A914LQX6</accession>
<feature type="compositionally biased region" description="Pro residues" evidence="1">
    <location>
        <begin position="92"/>
        <end position="106"/>
    </location>
</feature>
<feature type="compositionally biased region" description="Pro residues" evidence="1">
    <location>
        <begin position="117"/>
        <end position="143"/>
    </location>
</feature>
<evidence type="ECO:0000313" key="2">
    <source>
        <dbReference type="Proteomes" id="UP000887563"/>
    </source>
</evidence>
<reference evidence="3" key="1">
    <citation type="submission" date="2022-11" db="UniProtKB">
        <authorList>
            <consortium name="WormBaseParasite"/>
        </authorList>
    </citation>
    <scope>IDENTIFICATION</scope>
</reference>
<dbReference type="WBParaSite" id="Minc3s00775g17184">
    <property type="protein sequence ID" value="Minc3s00775g17184"/>
    <property type="gene ID" value="Minc3s00775g17184"/>
</dbReference>
<feature type="compositionally biased region" description="Polar residues" evidence="1">
    <location>
        <begin position="173"/>
        <end position="199"/>
    </location>
</feature>
<dbReference type="Proteomes" id="UP000887563">
    <property type="component" value="Unplaced"/>
</dbReference>
<name>A0A914LQX6_MELIC</name>
<feature type="compositionally biased region" description="Pro residues" evidence="1">
    <location>
        <begin position="75"/>
        <end position="84"/>
    </location>
</feature>
<evidence type="ECO:0000256" key="1">
    <source>
        <dbReference type="SAM" id="MobiDB-lite"/>
    </source>
</evidence>
<feature type="compositionally biased region" description="Pro residues" evidence="1">
    <location>
        <begin position="152"/>
        <end position="163"/>
    </location>
</feature>
<dbReference type="AlphaFoldDB" id="A0A914LQX6"/>
<organism evidence="2 3">
    <name type="scientific">Meloidogyne incognita</name>
    <name type="common">Southern root-knot nematode worm</name>
    <name type="synonym">Oxyuris incognita</name>
    <dbReference type="NCBI Taxonomy" id="6306"/>
    <lineage>
        <taxon>Eukaryota</taxon>
        <taxon>Metazoa</taxon>
        <taxon>Ecdysozoa</taxon>
        <taxon>Nematoda</taxon>
        <taxon>Chromadorea</taxon>
        <taxon>Rhabditida</taxon>
        <taxon>Tylenchina</taxon>
        <taxon>Tylenchomorpha</taxon>
        <taxon>Tylenchoidea</taxon>
        <taxon>Meloidogynidae</taxon>
        <taxon>Meloidogyninae</taxon>
        <taxon>Meloidogyne</taxon>
        <taxon>Meloidogyne incognita group</taxon>
    </lineage>
</organism>
<protein>
    <submittedName>
        <fullName evidence="3">Uncharacterized protein</fullName>
    </submittedName>
</protein>
<evidence type="ECO:0000313" key="3">
    <source>
        <dbReference type="WBParaSite" id="Minc3s00775g17184"/>
    </source>
</evidence>
<keyword evidence="2" id="KW-1185">Reference proteome</keyword>
<proteinExistence type="predicted"/>
<feature type="region of interest" description="Disordered" evidence="1">
    <location>
        <begin position="58"/>
        <end position="209"/>
    </location>
</feature>